<keyword evidence="4" id="KW-1185">Reference proteome</keyword>
<evidence type="ECO:0000259" key="2">
    <source>
        <dbReference type="Pfam" id="PF14417"/>
    </source>
</evidence>
<evidence type="ECO:0000313" key="4">
    <source>
        <dbReference type="Proteomes" id="UP000319210"/>
    </source>
</evidence>
<reference evidence="3 4" key="1">
    <citation type="submission" date="2019-06" db="EMBL/GenBank/DDBJ databases">
        <title>Whole genome shotgun sequence of Streptomyces cacaoi subsp. cacaoi NBRC 12748.</title>
        <authorList>
            <person name="Hosoyama A."/>
            <person name="Uohara A."/>
            <person name="Ohji S."/>
            <person name="Ichikawa N."/>
        </authorList>
    </citation>
    <scope>NUCLEOTIDE SEQUENCE [LARGE SCALE GENOMIC DNA]</scope>
    <source>
        <strain evidence="3 4">NBRC 12748</strain>
    </source>
</reference>
<dbReference type="InterPro" id="IPR025847">
    <property type="entry name" value="MEDS_domain"/>
</dbReference>
<proteinExistence type="predicted"/>
<evidence type="ECO:0000256" key="1">
    <source>
        <dbReference type="SAM" id="MobiDB-lite"/>
    </source>
</evidence>
<accession>A0A4Y3R2G4</accession>
<dbReference type="InterPro" id="IPR036513">
    <property type="entry name" value="STAS_dom_sf"/>
</dbReference>
<organism evidence="3 4">
    <name type="scientific">Streptomyces cacaoi</name>
    <dbReference type="NCBI Taxonomy" id="1898"/>
    <lineage>
        <taxon>Bacteria</taxon>
        <taxon>Bacillati</taxon>
        <taxon>Actinomycetota</taxon>
        <taxon>Actinomycetes</taxon>
        <taxon>Kitasatosporales</taxon>
        <taxon>Streptomycetaceae</taxon>
        <taxon>Streptomyces</taxon>
    </lineage>
</organism>
<dbReference type="EMBL" id="BJMM01000025">
    <property type="protein sequence ID" value="GEB51925.1"/>
    <property type="molecule type" value="Genomic_DNA"/>
</dbReference>
<dbReference type="Gene3D" id="3.30.750.24">
    <property type="entry name" value="STAS domain"/>
    <property type="match status" value="1"/>
</dbReference>
<dbReference type="Pfam" id="PF14417">
    <property type="entry name" value="MEDS"/>
    <property type="match status" value="1"/>
</dbReference>
<feature type="domain" description="MEDS" evidence="2">
    <location>
        <begin position="43"/>
        <end position="203"/>
    </location>
</feature>
<feature type="compositionally biased region" description="Basic and acidic residues" evidence="1">
    <location>
        <begin position="16"/>
        <end position="28"/>
    </location>
</feature>
<name>A0A4Y3R2G4_STRCI</name>
<feature type="region of interest" description="Disordered" evidence="1">
    <location>
        <begin position="1"/>
        <end position="33"/>
    </location>
</feature>
<dbReference type="Proteomes" id="UP000319210">
    <property type="component" value="Unassembled WGS sequence"/>
</dbReference>
<evidence type="ECO:0000313" key="3">
    <source>
        <dbReference type="EMBL" id="GEB51925.1"/>
    </source>
</evidence>
<protein>
    <recommendedName>
        <fullName evidence="2">MEDS domain-containing protein</fullName>
    </recommendedName>
</protein>
<comment type="caution">
    <text evidence="3">The sequence shown here is derived from an EMBL/GenBank/DDBJ whole genome shotgun (WGS) entry which is preliminary data.</text>
</comment>
<dbReference type="AlphaFoldDB" id="A0A4Y3R2G4"/>
<dbReference type="RefSeq" id="WP_230988845.1">
    <property type="nucleotide sequence ID" value="NZ_BJMM01000025.1"/>
</dbReference>
<sequence>MSDPDEVPRPGALEGQHARDADRARPAADVRTLPVQRFRPGQHGFASYGSEHPQWDVVHAFVRQGLAYGEKVLVLLHPRVSVGELLSLLDGHGPPVSDAWQRGQVVLSSMRALIAPHRRFTAARQWARLREESARARAEGWTALRAYIDMAWVEDLGADVESVMRRERSSQHLFDSGTYSEICAYDDRAFTDELLAEMHRAHPVNLLGSVGSLHAVRETGADGPQLRLTGEADIATRAELTRALRTALAGTAPGHGEPGSPASGRELRLDLRALHFLGAACAADVLRACAAAPGDATVRCTGVQERILRHLGAGSLRSLTLVVEEGTAC</sequence>
<gene>
    <name evidence="3" type="ORF">SCA03_44760</name>
</gene>